<keyword evidence="10" id="KW-0479">Metal-binding</keyword>
<dbReference type="AlphaFoldDB" id="A0A0K2GXA5"/>
<dbReference type="SUPFAM" id="SSF53155">
    <property type="entry name" value="Methylated DNA-protein cysteine methyltransferase domain"/>
    <property type="match status" value="1"/>
</dbReference>
<dbReference type="EMBL" id="CP006841">
    <property type="protein sequence ID" value="ALA66422.1"/>
    <property type="molecule type" value="Genomic_DNA"/>
</dbReference>
<evidence type="ECO:0000256" key="6">
    <source>
        <dbReference type="ARBA" id="ARBA00015377"/>
    </source>
</evidence>
<evidence type="ECO:0000256" key="14">
    <source>
        <dbReference type="ARBA" id="ARBA00023204"/>
    </source>
</evidence>
<evidence type="ECO:0000256" key="3">
    <source>
        <dbReference type="ARBA" id="ARBA00003317"/>
    </source>
</evidence>
<reference evidence="18 19" key="1">
    <citation type="submission" date="2013-10" db="EMBL/GenBank/DDBJ databases">
        <title>Complete genome sequence of Corynebacterium lactis DSM 45799(T), isolated from raw cow milk.</title>
        <authorList>
            <person name="Ruckert C."/>
            <person name="Albersmeier A."/>
            <person name="Lipski A."/>
            <person name="Kalinowski J."/>
        </authorList>
    </citation>
    <scope>NUCLEOTIDE SEQUENCE [LARGE SCALE GENOMIC DNA]</scope>
    <source>
        <strain evidence="18 19">RW2-5</strain>
    </source>
</reference>
<evidence type="ECO:0000259" key="16">
    <source>
        <dbReference type="Pfam" id="PF01035"/>
    </source>
</evidence>
<evidence type="ECO:0000313" key="18">
    <source>
        <dbReference type="EMBL" id="ALA66422.1"/>
    </source>
</evidence>
<keyword evidence="8 18" id="KW-0489">Methyltransferase</keyword>
<sequence>MATAQVETPFGTLGVAASARGVVEVSLTGAVLDDDTPGADSPEAAAIAQEATAQFAEYFAGQRREFDLPLDCPLFGEDTFRARALMALREVGYGQAVTYGELAAMAGSPRAARAAGTACSTNPLAIIIPCHRVLPAGGGVGSFGASLGSYAGGCEMKRWLLSIEGRQD</sequence>
<comment type="catalytic activity">
    <reaction evidence="1">
        <text>a 4-O-methyl-thymidine in DNA + L-cysteinyl-[protein] = a thymidine in DNA + S-methyl-L-cysteinyl-[protein]</text>
        <dbReference type="Rhea" id="RHEA:53428"/>
        <dbReference type="Rhea" id="RHEA-COMP:10131"/>
        <dbReference type="Rhea" id="RHEA-COMP:10132"/>
        <dbReference type="Rhea" id="RHEA-COMP:13555"/>
        <dbReference type="Rhea" id="RHEA-COMP:13556"/>
        <dbReference type="ChEBI" id="CHEBI:29950"/>
        <dbReference type="ChEBI" id="CHEBI:82612"/>
        <dbReference type="ChEBI" id="CHEBI:137386"/>
        <dbReference type="ChEBI" id="CHEBI:137387"/>
        <dbReference type="EC" id="2.1.1.63"/>
    </reaction>
</comment>
<dbReference type="InterPro" id="IPR014048">
    <property type="entry name" value="MethylDNA_cys_MeTrfase_DNA-bd"/>
</dbReference>
<keyword evidence="19" id="KW-1185">Reference proteome</keyword>
<dbReference type="PANTHER" id="PTHR46460">
    <property type="entry name" value="METHYLATED-DNA--PROTEIN-CYSTEINE METHYLTRANSFERASE"/>
    <property type="match status" value="1"/>
</dbReference>
<evidence type="ECO:0000256" key="1">
    <source>
        <dbReference type="ARBA" id="ARBA00001286"/>
    </source>
</evidence>
<dbReference type="FunFam" id="1.10.10.10:FF:000214">
    <property type="entry name" value="Methylated-DNA--protein-cysteine methyltransferase"/>
    <property type="match status" value="1"/>
</dbReference>
<name>A0A0K2GXA5_9CORY</name>
<evidence type="ECO:0000259" key="17">
    <source>
        <dbReference type="Pfam" id="PF02870"/>
    </source>
</evidence>
<evidence type="ECO:0000256" key="5">
    <source>
        <dbReference type="ARBA" id="ARBA00011918"/>
    </source>
</evidence>
<dbReference type="EC" id="2.1.1.63" evidence="5"/>
<keyword evidence="13" id="KW-0238">DNA-binding</keyword>
<dbReference type="GO" id="GO:0046872">
    <property type="term" value="F:metal ion binding"/>
    <property type="evidence" value="ECO:0007669"/>
    <property type="project" value="UniProtKB-KW"/>
</dbReference>
<dbReference type="RefSeq" id="WP_053411209.1">
    <property type="nucleotide sequence ID" value="NZ_CP006841.1"/>
</dbReference>
<dbReference type="Proteomes" id="UP000058446">
    <property type="component" value="Chromosome"/>
</dbReference>
<accession>A0A0K2GXA5</accession>
<evidence type="ECO:0000256" key="4">
    <source>
        <dbReference type="ARBA" id="ARBA00008711"/>
    </source>
</evidence>
<evidence type="ECO:0000256" key="8">
    <source>
        <dbReference type="ARBA" id="ARBA00022603"/>
    </source>
</evidence>
<dbReference type="NCBIfam" id="TIGR00589">
    <property type="entry name" value="ogt"/>
    <property type="match status" value="1"/>
</dbReference>
<dbReference type="KEGG" id="clw:CLAC_00250"/>
<organism evidence="18 19">
    <name type="scientific">Corynebacterium lactis RW2-5</name>
    <dbReference type="NCBI Taxonomy" id="1408189"/>
    <lineage>
        <taxon>Bacteria</taxon>
        <taxon>Bacillati</taxon>
        <taxon>Actinomycetota</taxon>
        <taxon>Actinomycetes</taxon>
        <taxon>Mycobacteriales</taxon>
        <taxon>Corynebacteriaceae</taxon>
        <taxon>Corynebacterium</taxon>
    </lineage>
</organism>
<keyword evidence="12" id="KW-0862">Zinc</keyword>
<dbReference type="Gene3D" id="1.10.10.10">
    <property type="entry name" value="Winged helix-like DNA-binding domain superfamily/Winged helix DNA-binding domain"/>
    <property type="match status" value="1"/>
</dbReference>
<comment type="similarity">
    <text evidence="4">Belongs to the MGMT family.</text>
</comment>
<dbReference type="GO" id="GO:0006281">
    <property type="term" value="P:DNA repair"/>
    <property type="evidence" value="ECO:0007669"/>
    <property type="project" value="UniProtKB-KW"/>
</dbReference>
<evidence type="ECO:0000256" key="15">
    <source>
        <dbReference type="ARBA" id="ARBA00049348"/>
    </source>
</evidence>
<evidence type="ECO:0000256" key="9">
    <source>
        <dbReference type="ARBA" id="ARBA00022679"/>
    </source>
</evidence>
<feature type="domain" description="Methylated-DNA-[protein]-cysteine S-methyltransferase DNA binding" evidence="16">
    <location>
        <begin position="80"/>
        <end position="165"/>
    </location>
</feature>
<dbReference type="GO" id="GO:0032259">
    <property type="term" value="P:methylation"/>
    <property type="evidence" value="ECO:0007669"/>
    <property type="project" value="UniProtKB-KW"/>
</dbReference>
<dbReference type="InterPro" id="IPR036388">
    <property type="entry name" value="WH-like_DNA-bd_sf"/>
</dbReference>
<evidence type="ECO:0000256" key="12">
    <source>
        <dbReference type="ARBA" id="ARBA00022833"/>
    </source>
</evidence>
<dbReference type="GO" id="GO:0003908">
    <property type="term" value="F:methylated-DNA-[protein]-cysteine S-methyltransferase activity"/>
    <property type="evidence" value="ECO:0007669"/>
    <property type="project" value="UniProtKB-EC"/>
</dbReference>
<dbReference type="STRING" id="1408189.CLAC_00250"/>
<dbReference type="InterPro" id="IPR008332">
    <property type="entry name" value="MethylG_MeTrfase_N"/>
</dbReference>
<dbReference type="GO" id="GO:0003677">
    <property type="term" value="F:DNA binding"/>
    <property type="evidence" value="ECO:0007669"/>
    <property type="project" value="UniProtKB-KW"/>
</dbReference>
<dbReference type="Gene3D" id="3.30.160.70">
    <property type="entry name" value="Methylated DNA-protein cysteine methyltransferase domain"/>
    <property type="match status" value="1"/>
</dbReference>
<comment type="function">
    <text evidence="3">Involved in the cellular defense against the biological effects of O6-methylguanine (O6-MeG) and O4-methylthymine (O4-MeT) in DNA. Repairs the methylated nucleobase in DNA by stoichiometrically transferring the methyl group to a cysteine residue in the enzyme. This is a suicide reaction: the enzyme is irreversibly inactivated.</text>
</comment>
<protein>
    <recommendedName>
        <fullName evidence="6">Methylated-DNA--protein-cysteine methyltransferase</fullName>
        <ecNumber evidence="5">2.1.1.63</ecNumber>
    </recommendedName>
</protein>
<comment type="catalytic activity">
    <reaction evidence="15">
        <text>a 6-O-methyl-2'-deoxyguanosine in DNA + L-cysteinyl-[protein] = S-methyl-L-cysteinyl-[protein] + a 2'-deoxyguanosine in DNA</text>
        <dbReference type="Rhea" id="RHEA:24000"/>
        <dbReference type="Rhea" id="RHEA-COMP:10131"/>
        <dbReference type="Rhea" id="RHEA-COMP:10132"/>
        <dbReference type="Rhea" id="RHEA-COMP:11367"/>
        <dbReference type="Rhea" id="RHEA-COMP:11368"/>
        <dbReference type="ChEBI" id="CHEBI:29950"/>
        <dbReference type="ChEBI" id="CHEBI:82612"/>
        <dbReference type="ChEBI" id="CHEBI:85445"/>
        <dbReference type="ChEBI" id="CHEBI:85448"/>
        <dbReference type="EC" id="2.1.1.63"/>
    </reaction>
</comment>
<dbReference type="InterPro" id="IPR001497">
    <property type="entry name" value="MethylDNA_cys_MeTrfase_AS"/>
</dbReference>
<dbReference type="InterPro" id="IPR036217">
    <property type="entry name" value="MethylDNA_cys_MeTrfase_DNAb"/>
</dbReference>
<dbReference type="Pfam" id="PF01035">
    <property type="entry name" value="DNA_binding_1"/>
    <property type="match status" value="1"/>
</dbReference>
<dbReference type="SUPFAM" id="SSF46767">
    <property type="entry name" value="Methylated DNA-protein cysteine methyltransferase, C-terminal domain"/>
    <property type="match status" value="1"/>
</dbReference>
<dbReference type="PATRIC" id="fig|1408189.4.peg.51"/>
<dbReference type="Pfam" id="PF02870">
    <property type="entry name" value="Methyltransf_1N"/>
    <property type="match status" value="1"/>
</dbReference>
<gene>
    <name evidence="18" type="ORF">CLAC_00250</name>
</gene>
<evidence type="ECO:0000256" key="13">
    <source>
        <dbReference type="ARBA" id="ARBA00023125"/>
    </source>
</evidence>
<dbReference type="PROSITE" id="PS00374">
    <property type="entry name" value="MGMT"/>
    <property type="match status" value="1"/>
</dbReference>
<comment type="cofactor">
    <cofactor evidence="2">
        <name>Zn(2+)</name>
        <dbReference type="ChEBI" id="CHEBI:29105"/>
    </cofactor>
</comment>
<evidence type="ECO:0000256" key="2">
    <source>
        <dbReference type="ARBA" id="ARBA00001947"/>
    </source>
</evidence>
<dbReference type="InterPro" id="IPR036631">
    <property type="entry name" value="MGMT_N_sf"/>
</dbReference>
<evidence type="ECO:0000256" key="11">
    <source>
        <dbReference type="ARBA" id="ARBA00022763"/>
    </source>
</evidence>
<dbReference type="PANTHER" id="PTHR46460:SF1">
    <property type="entry name" value="METHYLATED-DNA--PROTEIN-CYSTEINE METHYLTRANSFERASE"/>
    <property type="match status" value="1"/>
</dbReference>
<keyword evidence="9 18" id="KW-0808">Transferase</keyword>
<keyword evidence="7" id="KW-0597">Phosphoprotein</keyword>
<keyword evidence="11" id="KW-0227">DNA damage</keyword>
<evidence type="ECO:0000256" key="7">
    <source>
        <dbReference type="ARBA" id="ARBA00022553"/>
    </source>
</evidence>
<proteinExistence type="inferred from homology"/>
<dbReference type="CDD" id="cd06445">
    <property type="entry name" value="ATase"/>
    <property type="match status" value="1"/>
</dbReference>
<evidence type="ECO:0000256" key="10">
    <source>
        <dbReference type="ARBA" id="ARBA00022723"/>
    </source>
</evidence>
<keyword evidence="14" id="KW-0234">DNA repair</keyword>
<dbReference type="OrthoDB" id="9802228at2"/>
<evidence type="ECO:0000313" key="19">
    <source>
        <dbReference type="Proteomes" id="UP000058446"/>
    </source>
</evidence>
<feature type="domain" description="Methylguanine DNA methyltransferase ribonuclease-like" evidence="17">
    <location>
        <begin position="6"/>
        <end position="71"/>
    </location>
</feature>